<dbReference type="PRINTS" id="PR00081">
    <property type="entry name" value="GDHRDH"/>
</dbReference>
<feature type="domain" description="Ketoreductase" evidence="4">
    <location>
        <begin position="28"/>
        <end position="202"/>
    </location>
</feature>
<dbReference type="SMART" id="SM00822">
    <property type="entry name" value="PKS_KR"/>
    <property type="match status" value="1"/>
</dbReference>
<dbReference type="Pfam" id="PF13561">
    <property type="entry name" value="adh_short_C2"/>
    <property type="match status" value="1"/>
</dbReference>
<sequence length="279" mass="28341">MDAPFRRTAGDKQKETRVVSRTEQTGRRTALVTGASRGIGYAVARVLAEQGAAVALLARDETAVKDAAARLGGETLAVSADVRDSESVATAVGQAHAWHGRLDIVVNCAGPQIASAPLADTEHGVLGAALDTKLRGFVRVARAALPTMTGGAIVNVAGATAHALVPGAAVTGITNAAVVALTSYLAAEAAPRGIRVNAVSPGMTLTEGWLARHEAMAGKQGLTAEAVRANMVAALGIQLGRWARAEEIAAAVAFLASDDASYITGQVLRVDGGLTKPVA</sequence>
<comment type="caution">
    <text evidence="5">The sequence shown here is derived from an EMBL/GenBank/DDBJ whole genome shotgun (WGS) entry which is preliminary data.</text>
</comment>
<dbReference type="PANTHER" id="PTHR42760:SF40">
    <property type="entry name" value="3-OXOACYL-[ACYL-CARRIER-PROTEIN] REDUCTASE, CHLOROPLASTIC"/>
    <property type="match status" value="1"/>
</dbReference>
<protein>
    <submittedName>
        <fullName evidence="5">NAD(P)-dependent dehydrogenase (Short-subunit alcohol dehydrogenase family)</fullName>
    </submittedName>
</protein>
<organism evidence="5 6">
    <name type="scientific">Amycolatopsis thermoflava</name>
    <dbReference type="NCBI Taxonomy" id="84480"/>
    <lineage>
        <taxon>Bacteria</taxon>
        <taxon>Bacillati</taxon>
        <taxon>Actinomycetota</taxon>
        <taxon>Actinomycetes</taxon>
        <taxon>Pseudonocardiales</taxon>
        <taxon>Pseudonocardiaceae</taxon>
        <taxon>Amycolatopsis</taxon>
        <taxon>Amycolatopsis methanolica group</taxon>
    </lineage>
</organism>
<evidence type="ECO:0000256" key="2">
    <source>
        <dbReference type="ARBA" id="ARBA00023002"/>
    </source>
</evidence>
<dbReference type="PANTHER" id="PTHR42760">
    <property type="entry name" value="SHORT-CHAIN DEHYDROGENASES/REDUCTASES FAMILY MEMBER"/>
    <property type="match status" value="1"/>
</dbReference>
<dbReference type="AlphaFoldDB" id="A0A3N2H7L9"/>
<evidence type="ECO:0000313" key="5">
    <source>
        <dbReference type="EMBL" id="ROS44310.1"/>
    </source>
</evidence>
<keyword evidence="2" id="KW-0560">Oxidoreductase</keyword>
<dbReference type="Proteomes" id="UP000274843">
    <property type="component" value="Unassembled WGS sequence"/>
</dbReference>
<dbReference type="Gene3D" id="3.40.50.720">
    <property type="entry name" value="NAD(P)-binding Rossmann-like Domain"/>
    <property type="match status" value="1"/>
</dbReference>
<dbReference type="EMBL" id="RKHY01000001">
    <property type="protein sequence ID" value="ROS44310.1"/>
    <property type="molecule type" value="Genomic_DNA"/>
</dbReference>
<dbReference type="GO" id="GO:0030497">
    <property type="term" value="P:fatty acid elongation"/>
    <property type="evidence" value="ECO:0007669"/>
    <property type="project" value="TreeGrafter"/>
</dbReference>
<proteinExistence type="inferred from homology"/>
<dbReference type="GO" id="GO:0016616">
    <property type="term" value="F:oxidoreductase activity, acting on the CH-OH group of donors, NAD or NADP as acceptor"/>
    <property type="evidence" value="ECO:0007669"/>
    <property type="project" value="UniProtKB-ARBA"/>
</dbReference>
<evidence type="ECO:0000256" key="3">
    <source>
        <dbReference type="SAM" id="MobiDB-lite"/>
    </source>
</evidence>
<reference evidence="5 6" key="1">
    <citation type="submission" date="2018-11" db="EMBL/GenBank/DDBJ databases">
        <title>Sequencing the genomes of 1000 actinobacteria strains.</title>
        <authorList>
            <person name="Klenk H.-P."/>
        </authorList>
    </citation>
    <scope>NUCLEOTIDE SEQUENCE [LARGE SCALE GENOMIC DNA]</scope>
    <source>
        <strain evidence="5 6">DSM 44348</strain>
    </source>
</reference>
<evidence type="ECO:0000256" key="1">
    <source>
        <dbReference type="ARBA" id="ARBA00006484"/>
    </source>
</evidence>
<keyword evidence="6" id="KW-1185">Reference proteome</keyword>
<accession>A0A3N2H7L9</accession>
<dbReference type="InterPro" id="IPR036291">
    <property type="entry name" value="NAD(P)-bd_dom_sf"/>
</dbReference>
<evidence type="ECO:0000259" key="4">
    <source>
        <dbReference type="SMART" id="SM00822"/>
    </source>
</evidence>
<gene>
    <name evidence="5" type="ORF">EDD35_6746</name>
</gene>
<comment type="similarity">
    <text evidence="1">Belongs to the short-chain dehydrogenases/reductases (SDR) family.</text>
</comment>
<dbReference type="FunFam" id="3.40.50.720:FF:000084">
    <property type="entry name" value="Short-chain dehydrogenase reductase"/>
    <property type="match status" value="1"/>
</dbReference>
<dbReference type="InterPro" id="IPR002347">
    <property type="entry name" value="SDR_fam"/>
</dbReference>
<feature type="region of interest" description="Disordered" evidence="3">
    <location>
        <begin position="1"/>
        <end position="24"/>
    </location>
</feature>
<evidence type="ECO:0000313" key="6">
    <source>
        <dbReference type="Proteomes" id="UP000274843"/>
    </source>
</evidence>
<name>A0A3N2H7L9_9PSEU</name>
<dbReference type="SUPFAM" id="SSF51735">
    <property type="entry name" value="NAD(P)-binding Rossmann-fold domains"/>
    <property type="match status" value="1"/>
</dbReference>
<dbReference type="InterPro" id="IPR057326">
    <property type="entry name" value="KR_dom"/>
</dbReference>